<evidence type="ECO:0000313" key="1">
    <source>
        <dbReference type="EMBL" id="KAH7123418.1"/>
    </source>
</evidence>
<name>A0A9P9DQ96_9HYPO</name>
<dbReference type="AlphaFoldDB" id="A0A9P9DQ96"/>
<protein>
    <submittedName>
        <fullName evidence="1">Uncharacterized protein</fullName>
    </submittedName>
</protein>
<comment type="caution">
    <text evidence="1">The sequence shown here is derived from an EMBL/GenBank/DDBJ whole genome shotgun (WGS) entry which is preliminary data.</text>
</comment>
<keyword evidence="2" id="KW-1185">Reference proteome</keyword>
<proteinExistence type="predicted"/>
<gene>
    <name evidence="1" type="ORF">B0J13DRAFT_589243</name>
</gene>
<dbReference type="OrthoDB" id="3729499at2759"/>
<accession>A0A9P9DQ96</accession>
<reference evidence="1" key="1">
    <citation type="journal article" date="2021" name="Nat. Commun.">
        <title>Genetic determinants of endophytism in the Arabidopsis root mycobiome.</title>
        <authorList>
            <person name="Mesny F."/>
            <person name="Miyauchi S."/>
            <person name="Thiergart T."/>
            <person name="Pickel B."/>
            <person name="Atanasova L."/>
            <person name="Karlsson M."/>
            <person name="Huettel B."/>
            <person name="Barry K.W."/>
            <person name="Haridas S."/>
            <person name="Chen C."/>
            <person name="Bauer D."/>
            <person name="Andreopoulos W."/>
            <person name="Pangilinan J."/>
            <person name="LaButti K."/>
            <person name="Riley R."/>
            <person name="Lipzen A."/>
            <person name="Clum A."/>
            <person name="Drula E."/>
            <person name="Henrissat B."/>
            <person name="Kohler A."/>
            <person name="Grigoriev I.V."/>
            <person name="Martin F.M."/>
            <person name="Hacquard S."/>
        </authorList>
    </citation>
    <scope>NUCLEOTIDE SEQUENCE</scope>
    <source>
        <strain evidence="1">MPI-CAGE-AT-0021</strain>
    </source>
</reference>
<evidence type="ECO:0000313" key="2">
    <source>
        <dbReference type="Proteomes" id="UP000717696"/>
    </source>
</evidence>
<sequence length="210" mass="23028">MDVVKAIKKTDSQGLSTADRNEVAASCRTFIQRVEVSEALNDALLAEQPDFKGFSRTSLTRLPVLLNAVAEDTDVRINSLQDAEPITLIVLGLCLSTKKIRRMSAELWTEHLRQAQEIAKRLRALVLTQDGIAEAIRVSANEKFQQYTDNKNYHKYDAGSIRKFECDAKCISISFVQGDKVILIKSGPGSMANVPSDISITAQGGATRGS</sequence>
<dbReference type="EMBL" id="JAGMUU010000025">
    <property type="protein sequence ID" value="KAH7123418.1"/>
    <property type="molecule type" value="Genomic_DNA"/>
</dbReference>
<dbReference type="Proteomes" id="UP000717696">
    <property type="component" value="Unassembled WGS sequence"/>
</dbReference>
<organism evidence="1 2">
    <name type="scientific">Dactylonectria estremocensis</name>
    <dbReference type="NCBI Taxonomy" id="1079267"/>
    <lineage>
        <taxon>Eukaryota</taxon>
        <taxon>Fungi</taxon>
        <taxon>Dikarya</taxon>
        <taxon>Ascomycota</taxon>
        <taxon>Pezizomycotina</taxon>
        <taxon>Sordariomycetes</taxon>
        <taxon>Hypocreomycetidae</taxon>
        <taxon>Hypocreales</taxon>
        <taxon>Nectriaceae</taxon>
        <taxon>Dactylonectria</taxon>
    </lineage>
</organism>